<sequence>MGPRLPSGSATNGEPNIFDNLAGAEAVGADVRVLLKALEKLRANLVAKMEKVSTDDSQKEAGGRKLSALPKASHARGEALVATHVEYYTALCGVNPACAWPD</sequence>
<evidence type="ECO:0000313" key="2">
    <source>
        <dbReference type="EMBL" id="KAF0905631.1"/>
    </source>
</evidence>
<feature type="region of interest" description="Disordered" evidence="1">
    <location>
        <begin position="49"/>
        <end position="69"/>
    </location>
</feature>
<organism evidence="2 3">
    <name type="scientific">Oryza meyeriana var. granulata</name>
    <dbReference type="NCBI Taxonomy" id="110450"/>
    <lineage>
        <taxon>Eukaryota</taxon>
        <taxon>Viridiplantae</taxon>
        <taxon>Streptophyta</taxon>
        <taxon>Embryophyta</taxon>
        <taxon>Tracheophyta</taxon>
        <taxon>Spermatophyta</taxon>
        <taxon>Magnoliopsida</taxon>
        <taxon>Liliopsida</taxon>
        <taxon>Poales</taxon>
        <taxon>Poaceae</taxon>
        <taxon>BOP clade</taxon>
        <taxon>Oryzoideae</taxon>
        <taxon>Oryzeae</taxon>
        <taxon>Oryzinae</taxon>
        <taxon>Oryza</taxon>
        <taxon>Oryza meyeriana</taxon>
    </lineage>
</organism>
<keyword evidence="3" id="KW-1185">Reference proteome</keyword>
<accession>A0A6G1CZQ5</accession>
<name>A0A6G1CZQ5_9ORYZ</name>
<reference evidence="2 3" key="1">
    <citation type="submission" date="2019-11" db="EMBL/GenBank/DDBJ databases">
        <title>Whole genome sequence of Oryza granulata.</title>
        <authorList>
            <person name="Li W."/>
        </authorList>
    </citation>
    <scope>NUCLEOTIDE SEQUENCE [LARGE SCALE GENOMIC DNA]</scope>
    <source>
        <strain evidence="3">cv. Menghai</strain>
        <tissue evidence="2">Leaf</tissue>
    </source>
</reference>
<evidence type="ECO:0000256" key="1">
    <source>
        <dbReference type="SAM" id="MobiDB-lite"/>
    </source>
</evidence>
<feature type="compositionally biased region" description="Basic and acidic residues" evidence="1">
    <location>
        <begin position="49"/>
        <end position="63"/>
    </location>
</feature>
<dbReference type="EMBL" id="SPHZ02000007">
    <property type="protein sequence ID" value="KAF0905631.1"/>
    <property type="molecule type" value="Genomic_DNA"/>
</dbReference>
<dbReference type="Proteomes" id="UP000479710">
    <property type="component" value="Unassembled WGS sequence"/>
</dbReference>
<protein>
    <submittedName>
        <fullName evidence="2">Uncharacterized protein</fullName>
    </submittedName>
</protein>
<comment type="caution">
    <text evidence="2">The sequence shown here is derived from an EMBL/GenBank/DDBJ whole genome shotgun (WGS) entry which is preliminary data.</text>
</comment>
<proteinExistence type="predicted"/>
<dbReference type="AlphaFoldDB" id="A0A6G1CZQ5"/>
<gene>
    <name evidence="2" type="ORF">E2562_007414</name>
</gene>
<evidence type="ECO:0000313" key="3">
    <source>
        <dbReference type="Proteomes" id="UP000479710"/>
    </source>
</evidence>